<dbReference type="AlphaFoldDB" id="A0A1D1YDW1"/>
<dbReference type="InterPro" id="IPR052608">
    <property type="entry name" value="U-box_domain_protein"/>
</dbReference>
<evidence type="ECO:0000256" key="1">
    <source>
        <dbReference type="ARBA" id="ARBA00000900"/>
    </source>
</evidence>
<dbReference type="GO" id="GO:0061630">
    <property type="term" value="F:ubiquitin protein ligase activity"/>
    <property type="evidence" value="ECO:0007669"/>
    <property type="project" value="UniProtKB-EC"/>
</dbReference>
<reference evidence="6" key="1">
    <citation type="submission" date="2015-07" db="EMBL/GenBank/DDBJ databases">
        <title>Transcriptome Assembly of Anthurium amnicola.</title>
        <authorList>
            <person name="Suzuki J."/>
        </authorList>
    </citation>
    <scope>NUCLEOTIDE SEQUENCE</scope>
</reference>
<feature type="domain" description="U-box" evidence="5">
    <location>
        <begin position="260"/>
        <end position="339"/>
    </location>
</feature>
<dbReference type="PROSITE" id="PS51698">
    <property type="entry name" value="U_BOX"/>
    <property type="match status" value="1"/>
</dbReference>
<proteinExistence type="predicted"/>
<dbReference type="EMBL" id="GDJX01015099">
    <property type="protein sequence ID" value="JAT52837.1"/>
    <property type="molecule type" value="Transcribed_RNA"/>
</dbReference>
<accession>A0A1D1YDW1</accession>
<dbReference type="InterPro" id="IPR045210">
    <property type="entry name" value="RING-Ubox_PUB"/>
</dbReference>
<dbReference type="SUPFAM" id="SSF48371">
    <property type="entry name" value="ARM repeat"/>
    <property type="match status" value="2"/>
</dbReference>
<dbReference type="Gene3D" id="3.30.40.10">
    <property type="entry name" value="Zinc/RING finger domain, C3HC4 (zinc finger)"/>
    <property type="match status" value="1"/>
</dbReference>
<dbReference type="EC" id="2.3.2.27" evidence="3"/>
<sequence>MTSAAGFPAAAAESVDRSLSEICGPDGDGGGGGGAGAELPWEPPRRFWGYAQRLRLLLTQLRRSSPPQDLCAPSVHTAFRGMAADLAGAAEAFAAYRSRSRIYVLIHCKPLCSSLHDRAASLGAWLTLLLDTPLPFSNPDIRKKAADLALDMQQANLRVTENEERVYCTLQKEGELRQSSKAVQSAIIMDLARALGMDAGDHGRLAEEIKLLKRDLSGTSSVAERRILVSLEKTFDSWSAEPYAPGCYSDADPEEDAHIPPFKNFICPLTKEVMREPVALESFQTYERTAITYWFDRCLEDGRDPTCPVTGQVLKTLELKPNIGLAGAIEEWVNRNIELQIKSALQYLAEEGSLPTTEGIERALDNVHRISEEYPASRYRVRNAGLVVLMVKLLKHRAESMGPLLRAKALMALHSMSRDDESKLMMLQEGTSRLAIRSLTSSLEEEKEFAAKLLLQFSYDEGYCATLVSEKGALVLLSSMSGSAEYPILSNIAEEILKNMEKVEDNLQHLAAAGRFQPLLARLSEGTEDVKIDVASLLGRMTLGNSDKENITRKAGRVLVNMLSSNLERQTASLEALNNLSTWDDNAAVLVDFGVLPALANILFKNQQDEPSSLKELAASTMANIVSKSGHWELASADKQGNRMQSEFIVHRLLELLSLSSSKCQLAILQTLYGITSSPQASDLAATNVRTGNGIVTVIPFLEHSEVEIRIYAFRLVSQLSERLGQPLVDELVATNKLLLFKEKLLHAESLNEKAEAAATLANLPISDEIVKSILGIDLLNWTVRSLNEQRSHSSGRNSRYTTSISEGLLGILLHFSRSSDPEIMNAVCENQLMTLFRGHLNGRSHRREKQRAALGLKFLSESASTLALTREVEPQPRGFCGPFLLMCGRSSMASPCPLHSVTCEENNSFCLLRGNTIKPLVDLMNDGNTQVQIAAVEALSTLVSDAQGLKNASLELEELGLFDAAIDLFKQVRSGDLQERVLCMVEKFSRVEALAQTYSTDQGLVMALVEAMKHGNPNTRRHAQDVLTHLRQLSGVGGRNSNHGRARRATNR</sequence>
<dbReference type="InterPro" id="IPR013083">
    <property type="entry name" value="Znf_RING/FYVE/PHD"/>
</dbReference>
<dbReference type="InterPro" id="IPR011989">
    <property type="entry name" value="ARM-like"/>
</dbReference>
<protein>
    <recommendedName>
        <fullName evidence="3">RING-type E3 ubiquitin transferase</fullName>
        <ecNumber evidence="3">2.3.2.27</ecNumber>
    </recommendedName>
</protein>
<dbReference type="SUPFAM" id="SSF57850">
    <property type="entry name" value="RING/U-box"/>
    <property type="match status" value="1"/>
</dbReference>
<keyword evidence="4" id="KW-0808">Transferase</keyword>
<dbReference type="CDD" id="cd16664">
    <property type="entry name" value="RING-Ubox_PUB"/>
    <property type="match status" value="1"/>
</dbReference>
<dbReference type="Gene3D" id="1.25.10.10">
    <property type="entry name" value="Leucine-rich Repeat Variant"/>
    <property type="match status" value="2"/>
</dbReference>
<organism evidence="6">
    <name type="scientific">Anthurium amnicola</name>
    <dbReference type="NCBI Taxonomy" id="1678845"/>
    <lineage>
        <taxon>Eukaryota</taxon>
        <taxon>Viridiplantae</taxon>
        <taxon>Streptophyta</taxon>
        <taxon>Embryophyta</taxon>
        <taxon>Tracheophyta</taxon>
        <taxon>Spermatophyta</taxon>
        <taxon>Magnoliopsida</taxon>
        <taxon>Liliopsida</taxon>
        <taxon>Araceae</taxon>
        <taxon>Pothoideae</taxon>
        <taxon>Potheae</taxon>
        <taxon>Anthurium</taxon>
    </lineage>
</organism>
<dbReference type="PANTHER" id="PTHR45958">
    <property type="entry name" value="RING-TYPE E3 UBIQUITIN TRANSFERASE"/>
    <property type="match status" value="1"/>
</dbReference>
<comment type="catalytic activity">
    <reaction evidence="1">
        <text>S-ubiquitinyl-[E2 ubiquitin-conjugating enzyme]-L-cysteine + [acceptor protein]-L-lysine = [E2 ubiquitin-conjugating enzyme]-L-cysteine + N(6)-ubiquitinyl-[acceptor protein]-L-lysine.</text>
        <dbReference type="EC" id="2.3.2.27"/>
    </reaction>
</comment>
<dbReference type="SMART" id="SM00185">
    <property type="entry name" value="ARM"/>
    <property type="match status" value="7"/>
</dbReference>
<comment type="pathway">
    <text evidence="2">Protein modification; protein ubiquitination.</text>
</comment>
<dbReference type="SMART" id="SM00504">
    <property type="entry name" value="Ubox"/>
    <property type="match status" value="1"/>
</dbReference>
<name>A0A1D1YDW1_9ARAE</name>
<evidence type="ECO:0000259" key="5">
    <source>
        <dbReference type="PROSITE" id="PS51698"/>
    </source>
</evidence>
<gene>
    <name evidence="6" type="primary">PUB43_5</name>
    <name evidence="6" type="ORF">g.64112</name>
</gene>
<dbReference type="Pfam" id="PF04564">
    <property type="entry name" value="U-box"/>
    <property type="match status" value="1"/>
</dbReference>
<evidence type="ECO:0000313" key="6">
    <source>
        <dbReference type="EMBL" id="JAT52837.1"/>
    </source>
</evidence>
<dbReference type="PANTHER" id="PTHR45958:SF14">
    <property type="entry name" value="RING-TYPE E3 UBIQUITIN TRANSFERASE"/>
    <property type="match status" value="1"/>
</dbReference>
<dbReference type="InterPro" id="IPR000225">
    <property type="entry name" value="Armadillo"/>
</dbReference>
<dbReference type="GO" id="GO:0016567">
    <property type="term" value="P:protein ubiquitination"/>
    <property type="evidence" value="ECO:0007669"/>
    <property type="project" value="UniProtKB-UniPathway"/>
</dbReference>
<evidence type="ECO:0000256" key="2">
    <source>
        <dbReference type="ARBA" id="ARBA00004906"/>
    </source>
</evidence>
<dbReference type="InterPro" id="IPR016024">
    <property type="entry name" value="ARM-type_fold"/>
</dbReference>
<evidence type="ECO:0000256" key="4">
    <source>
        <dbReference type="ARBA" id="ARBA00022679"/>
    </source>
</evidence>
<dbReference type="InterPro" id="IPR003613">
    <property type="entry name" value="Ubox_domain"/>
</dbReference>
<dbReference type="UniPathway" id="UPA00143"/>
<evidence type="ECO:0000256" key="3">
    <source>
        <dbReference type="ARBA" id="ARBA00012483"/>
    </source>
</evidence>